<dbReference type="Pfam" id="PF09731">
    <property type="entry name" value="Mitofilin"/>
    <property type="match status" value="1"/>
</dbReference>
<evidence type="ECO:0000256" key="10">
    <source>
        <dbReference type="ARBA" id="ARBA00023136"/>
    </source>
</evidence>
<dbReference type="PANTHER" id="PTHR15415:SF7">
    <property type="entry name" value="MICOS COMPLEX SUBUNIT MIC60"/>
    <property type="match status" value="1"/>
</dbReference>
<feature type="region of interest" description="Disordered" evidence="14">
    <location>
        <begin position="177"/>
        <end position="200"/>
    </location>
</feature>
<sequence>MLKVASVRVRSSGIRWVASTSFRLNGKNVGGKPFLPDVKKGEALVTPPSIEPIPIQEVKAKKVVEGFPEYSEVKGKRFSLFGFLFKTSLLAVVFYGGVLYIATKNDKVMDYVIDHDLPYHEQIIESFDNVSKEDIREAWFNLKQQFFKVKTSFSNSEFDHIATAMERKGEEFLKDTRNKLKKHPSGERKGTELTPAEQLQKPVEVESVTRDVTRFPLIELSSDVADSVDSSVKQIITSLNSFIQSIDAGLLPSSNSDLVKSIGASLNQLGAKMNTLTSTFDNELKNKLKESQTELASSFSKKELELTDNLLARYNQEKAQLEKKLNEKLEREVKAAREAINQAAINAVSMVRIEQTKKFEKLVTERINEERNGRLANLEKLNDKVKELEKFAASFQDQIVKTHEKTLIQRSASALKAFFFAPIDANAKPKSPKPYIDALAQVSKDDEILNLALKELTPLIAKDSSHSILTTAQLLTRFENLAPDLRSSSLLPPNAGLLGHLSSLIFSKLLMPVKGVKKDGKDIESVIARIESSLVRGELDIAVEEAANLKGWTRRLANDWVVEARKRLEVEFLLNLIDSESRLL</sequence>
<evidence type="ECO:0000256" key="11">
    <source>
        <dbReference type="ARBA" id="ARBA00025571"/>
    </source>
</evidence>
<evidence type="ECO:0000256" key="2">
    <source>
        <dbReference type="ARBA" id="ARBA00010877"/>
    </source>
</evidence>
<evidence type="ECO:0000256" key="4">
    <source>
        <dbReference type="ARBA" id="ARBA00022692"/>
    </source>
</evidence>
<evidence type="ECO:0000313" key="15">
    <source>
        <dbReference type="EMBL" id="KAI3403789.2"/>
    </source>
</evidence>
<dbReference type="GO" id="GO:0061617">
    <property type="term" value="C:MICOS complex"/>
    <property type="evidence" value="ECO:0007669"/>
    <property type="project" value="TreeGrafter"/>
</dbReference>
<evidence type="ECO:0000256" key="3">
    <source>
        <dbReference type="ARBA" id="ARBA00018116"/>
    </source>
</evidence>
<name>A0AAI9WXA0_9ASCO</name>
<dbReference type="InterPro" id="IPR019133">
    <property type="entry name" value="MIC60"/>
</dbReference>
<proteinExistence type="inferred from homology"/>
<protein>
    <recommendedName>
        <fullName evidence="3 12">MICOS complex subunit MIC60</fullName>
    </recommendedName>
    <alternativeName>
        <fullName evidence="12">Mitofilin</fullName>
    </alternativeName>
</protein>
<keyword evidence="7 12" id="KW-1133">Transmembrane helix</keyword>
<keyword evidence="8 13" id="KW-0175">Coiled coil</keyword>
<dbReference type="RefSeq" id="XP_049179536.1">
    <property type="nucleotide sequence ID" value="XM_049324756.1"/>
</dbReference>
<reference evidence="15" key="1">
    <citation type="journal article" date="2022" name="DNA Res.">
        <title>Genome analysis of five recently described species of the CUG-Ser clade uncovers Candida theae as a new hybrid lineage with pathogenic potential in the Candida parapsilosis species complex.</title>
        <authorList>
            <person name="Mixao V."/>
            <person name="Del Olmo V."/>
            <person name="Hegedusova E."/>
            <person name="Saus E."/>
            <person name="Pryszcz L."/>
            <person name="Cillingova A."/>
            <person name="Nosek J."/>
            <person name="Gabaldon T."/>
        </authorList>
    </citation>
    <scope>NUCLEOTIDE SEQUENCE</scope>
    <source>
        <strain evidence="15">CBS 10844</strain>
    </source>
</reference>
<dbReference type="GeneID" id="73381039"/>
<dbReference type="AlphaFoldDB" id="A0AAI9WXA0"/>
<dbReference type="Proteomes" id="UP001202479">
    <property type="component" value="Unassembled WGS sequence"/>
</dbReference>
<accession>A0AAI9WXA0</accession>
<evidence type="ECO:0000256" key="8">
    <source>
        <dbReference type="ARBA" id="ARBA00023054"/>
    </source>
</evidence>
<comment type="similarity">
    <text evidence="2 12">Belongs to the MICOS complex subunit Mic60 family.</text>
</comment>
<comment type="subcellular location">
    <subcellularLocation>
        <location evidence="1 12">Mitochondrion inner membrane</location>
        <topology evidence="1 12">Single-pass membrane protein</topology>
    </subcellularLocation>
</comment>
<dbReference type="EMBL" id="JAHUZD010000120">
    <property type="protein sequence ID" value="KAI3403789.2"/>
    <property type="molecule type" value="Genomic_DNA"/>
</dbReference>
<keyword evidence="6" id="KW-0809">Transit peptide</keyword>
<keyword evidence="16" id="KW-1185">Reference proteome</keyword>
<comment type="function">
    <text evidence="11">Component of the MICOS complex, a large protein complex of the mitochondrial inner membrane that plays crucial roles in the maintenance of crista junctions, inner membrane architecture, and formation of contact sites to the outer membrane. Plays a role in keeping cristae membranes connected to the inner boundary membrane. Also promotes protein import via the mitochondrial intermembrane space assembly (MIA) pathway.</text>
</comment>
<feature type="coiled-coil region" evidence="13">
    <location>
        <begin position="304"/>
        <end position="398"/>
    </location>
</feature>
<evidence type="ECO:0000256" key="1">
    <source>
        <dbReference type="ARBA" id="ARBA00004434"/>
    </source>
</evidence>
<feature type="transmembrane region" description="Helical" evidence="12">
    <location>
        <begin position="80"/>
        <end position="102"/>
    </location>
</feature>
<feature type="compositionally biased region" description="Basic and acidic residues" evidence="14">
    <location>
        <begin position="177"/>
        <end position="191"/>
    </location>
</feature>
<evidence type="ECO:0000256" key="14">
    <source>
        <dbReference type="SAM" id="MobiDB-lite"/>
    </source>
</evidence>
<evidence type="ECO:0000256" key="13">
    <source>
        <dbReference type="SAM" id="Coils"/>
    </source>
</evidence>
<dbReference type="GO" id="GO:0042407">
    <property type="term" value="P:cristae formation"/>
    <property type="evidence" value="ECO:0007669"/>
    <property type="project" value="TreeGrafter"/>
</dbReference>
<dbReference type="PANTHER" id="PTHR15415">
    <property type="entry name" value="MITOFILIN"/>
    <property type="match status" value="1"/>
</dbReference>
<keyword evidence="4 12" id="KW-0812">Transmembrane</keyword>
<gene>
    <name evidence="15" type="ORF">KGF56_003424</name>
</gene>
<keyword evidence="5 12" id="KW-0999">Mitochondrion inner membrane</keyword>
<evidence type="ECO:0000256" key="7">
    <source>
        <dbReference type="ARBA" id="ARBA00022989"/>
    </source>
</evidence>
<evidence type="ECO:0000313" key="16">
    <source>
        <dbReference type="Proteomes" id="UP001202479"/>
    </source>
</evidence>
<keyword evidence="10 12" id="KW-0472">Membrane</keyword>
<keyword evidence="9 12" id="KW-0496">Mitochondrion</keyword>
<organism evidence="15 16">
    <name type="scientific">Candida oxycetoniae</name>
    <dbReference type="NCBI Taxonomy" id="497107"/>
    <lineage>
        <taxon>Eukaryota</taxon>
        <taxon>Fungi</taxon>
        <taxon>Dikarya</taxon>
        <taxon>Ascomycota</taxon>
        <taxon>Saccharomycotina</taxon>
        <taxon>Pichiomycetes</taxon>
        <taxon>Debaryomycetaceae</taxon>
        <taxon>Candida/Lodderomyces clade</taxon>
        <taxon>Candida</taxon>
    </lineage>
</organism>
<evidence type="ECO:0000256" key="6">
    <source>
        <dbReference type="ARBA" id="ARBA00022946"/>
    </source>
</evidence>
<evidence type="ECO:0000256" key="12">
    <source>
        <dbReference type="RuleBase" id="RU363000"/>
    </source>
</evidence>
<evidence type="ECO:0000256" key="9">
    <source>
        <dbReference type="ARBA" id="ARBA00023128"/>
    </source>
</evidence>
<comment type="subunit">
    <text evidence="12">Component of the mitochondrial contact site and cristae organizing system (MICOS) complex.</text>
</comment>
<comment type="caution">
    <text evidence="15">The sequence shown here is derived from an EMBL/GenBank/DDBJ whole genome shotgun (WGS) entry which is preliminary data.</text>
</comment>
<evidence type="ECO:0000256" key="5">
    <source>
        <dbReference type="ARBA" id="ARBA00022792"/>
    </source>
</evidence>